<gene>
    <name evidence="3 5" type="primary">coaE</name>
    <name evidence="5" type="ORF">OW763_12005</name>
</gene>
<organism evidence="5 6">
    <name type="scientific">Clostridium aestuarii</name>
    <dbReference type="NCBI Taxonomy" id="338193"/>
    <lineage>
        <taxon>Bacteria</taxon>
        <taxon>Bacillati</taxon>
        <taxon>Bacillota</taxon>
        <taxon>Clostridia</taxon>
        <taxon>Eubacteriales</taxon>
        <taxon>Clostridiaceae</taxon>
        <taxon>Clostridium</taxon>
    </lineage>
</organism>
<evidence type="ECO:0000256" key="4">
    <source>
        <dbReference type="NCBIfam" id="TIGR00152"/>
    </source>
</evidence>
<keyword evidence="1 3" id="KW-0547">Nucleotide-binding</keyword>
<dbReference type="InterPro" id="IPR001977">
    <property type="entry name" value="Depp_CoAkinase"/>
</dbReference>
<comment type="caution">
    <text evidence="5">The sequence shown here is derived from an EMBL/GenBank/DDBJ whole genome shotgun (WGS) entry which is preliminary data.</text>
</comment>
<comment type="subcellular location">
    <subcellularLocation>
        <location evidence="3">Cytoplasm</location>
    </subcellularLocation>
</comment>
<dbReference type="InterPro" id="IPR027417">
    <property type="entry name" value="P-loop_NTPase"/>
</dbReference>
<dbReference type="EMBL" id="JAPQER010000005">
    <property type="protein sequence ID" value="MCY6485063.1"/>
    <property type="molecule type" value="Genomic_DNA"/>
</dbReference>
<dbReference type="PANTHER" id="PTHR10695:SF46">
    <property type="entry name" value="BIFUNCTIONAL COENZYME A SYNTHASE-RELATED"/>
    <property type="match status" value="1"/>
</dbReference>
<comment type="catalytic activity">
    <reaction evidence="3">
        <text>3'-dephospho-CoA + ATP = ADP + CoA + H(+)</text>
        <dbReference type="Rhea" id="RHEA:18245"/>
        <dbReference type="ChEBI" id="CHEBI:15378"/>
        <dbReference type="ChEBI" id="CHEBI:30616"/>
        <dbReference type="ChEBI" id="CHEBI:57287"/>
        <dbReference type="ChEBI" id="CHEBI:57328"/>
        <dbReference type="ChEBI" id="CHEBI:456216"/>
        <dbReference type="EC" id="2.7.1.24"/>
    </reaction>
</comment>
<proteinExistence type="inferred from homology"/>
<comment type="function">
    <text evidence="3">Catalyzes the phosphorylation of the 3'-hydroxyl group of dephosphocoenzyme A to form coenzyme A.</text>
</comment>
<keyword evidence="3" id="KW-0963">Cytoplasm</keyword>
<dbReference type="RefSeq" id="WP_268041388.1">
    <property type="nucleotide sequence ID" value="NZ_JAPQER010000005.1"/>
</dbReference>
<dbReference type="Proteomes" id="UP001078443">
    <property type="component" value="Unassembled WGS sequence"/>
</dbReference>
<sequence>MIKVGLTGGIGSGKSTVSNMIREKNIPVVDADIIARDVLEIYSEILEEIKNVFGEKFINEDGKLNRRELGNYIFKSKELRGKLEDIMIPYIKKEIFERIDKYNKLGENLCIVDAPTLIEHCIHKEMDTNILVWVNRDIQIERVMKRDFFKKEQVLHRINSQMLLQDKKKEVDYVIDNSFDLDYTKKQLKEILKKTMSVGGCNERQKEKKK</sequence>
<accession>A0ABT4D4U5</accession>
<dbReference type="SUPFAM" id="SSF52540">
    <property type="entry name" value="P-loop containing nucleoside triphosphate hydrolases"/>
    <property type="match status" value="1"/>
</dbReference>
<evidence type="ECO:0000313" key="5">
    <source>
        <dbReference type="EMBL" id="MCY6485063.1"/>
    </source>
</evidence>
<dbReference type="NCBIfam" id="TIGR00152">
    <property type="entry name" value="dephospho-CoA kinase"/>
    <property type="match status" value="1"/>
</dbReference>
<dbReference type="CDD" id="cd02022">
    <property type="entry name" value="DPCK"/>
    <property type="match status" value="1"/>
</dbReference>
<comment type="similarity">
    <text evidence="3">Belongs to the CoaE family.</text>
</comment>
<protein>
    <recommendedName>
        <fullName evidence="3 4">Dephospho-CoA kinase</fullName>
        <ecNumber evidence="3 4">2.7.1.24</ecNumber>
    </recommendedName>
    <alternativeName>
        <fullName evidence="3">Dephosphocoenzyme A kinase</fullName>
    </alternativeName>
</protein>
<evidence type="ECO:0000256" key="1">
    <source>
        <dbReference type="ARBA" id="ARBA00022741"/>
    </source>
</evidence>
<keyword evidence="3 5" id="KW-0418">Kinase</keyword>
<dbReference type="EC" id="2.7.1.24" evidence="3 4"/>
<dbReference type="PANTHER" id="PTHR10695">
    <property type="entry name" value="DEPHOSPHO-COA KINASE-RELATED"/>
    <property type="match status" value="1"/>
</dbReference>
<dbReference type="HAMAP" id="MF_00376">
    <property type="entry name" value="Dephospho_CoA_kinase"/>
    <property type="match status" value="1"/>
</dbReference>
<comment type="pathway">
    <text evidence="3">Cofactor biosynthesis; coenzyme A biosynthesis; CoA from (R)-pantothenate: step 5/5.</text>
</comment>
<dbReference type="PROSITE" id="PS51219">
    <property type="entry name" value="DPCK"/>
    <property type="match status" value="1"/>
</dbReference>
<evidence type="ECO:0000313" key="6">
    <source>
        <dbReference type="Proteomes" id="UP001078443"/>
    </source>
</evidence>
<name>A0ABT4D4U5_9CLOT</name>
<reference evidence="5" key="1">
    <citation type="submission" date="2022-12" db="EMBL/GenBank/DDBJ databases">
        <authorList>
            <person name="Wang J."/>
        </authorList>
    </citation>
    <scope>NUCLEOTIDE SEQUENCE</scope>
    <source>
        <strain evidence="5">HY-45-18</strain>
    </source>
</reference>
<keyword evidence="6" id="KW-1185">Reference proteome</keyword>
<feature type="binding site" evidence="3">
    <location>
        <begin position="11"/>
        <end position="16"/>
    </location>
    <ligand>
        <name>ATP</name>
        <dbReference type="ChEBI" id="CHEBI:30616"/>
    </ligand>
</feature>
<dbReference type="Gene3D" id="3.40.50.300">
    <property type="entry name" value="P-loop containing nucleotide triphosphate hydrolases"/>
    <property type="match status" value="1"/>
</dbReference>
<keyword evidence="2 3" id="KW-0067">ATP-binding</keyword>
<dbReference type="Pfam" id="PF01121">
    <property type="entry name" value="CoaE"/>
    <property type="match status" value="1"/>
</dbReference>
<keyword evidence="3 5" id="KW-0808">Transferase</keyword>
<dbReference type="GO" id="GO:0004140">
    <property type="term" value="F:dephospho-CoA kinase activity"/>
    <property type="evidence" value="ECO:0007669"/>
    <property type="project" value="UniProtKB-EC"/>
</dbReference>
<keyword evidence="3" id="KW-0173">Coenzyme A biosynthesis</keyword>
<evidence type="ECO:0000256" key="2">
    <source>
        <dbReference type="ARBA" id="ARBA00022840"/>
    </source>
</evidence>
<evidence type="ECO:0000256" key="3">
    <source>
        <dbReference type="HAMAP-Rule" id="MF_00376"/>
    </source>
</evidence>